<dbReference type="NCBIfam" id="TIGR00525">
    <property type="entry name" value="folB"/>
    <property type="match status" value="1"/>
</dbReference>
<dbReference type="EC" id="2.7.6.3" evidence="9"/>
<accession>A0ABR7T0B4</accession>
<comment type="pathway">
    <text evidence="2">Cofactor biosynthesis; tetrahydrofolate biosynthesis; 2-amino-4-hydroxy-6-hydroxymethyl-7,8-dihydropteridine diphosphate from 7,8-dihydroneopterin triphosphate: step 4/4.</text>
</comment>
<protein>
    <recommendedName>
        <fullName evidence="9">Bifunctional folate synthesis protein</fullName>
    </recommendedName>
    <domain>
        <recommendedName>
            <fullName evidence="9">Dihydroneopterin aldolase</fullName>
            <shortName evidence="9">DHNA</shortName>
            <ecNumber evidence="9">4.1.2.25</ecNumber>
        </recommendedName>
        <alternativeName>
            <fullName evidence="9">7,8-dihydroneopterin aldolase</fullName>
        </alternativeName>
    </domain>
    <domain>
        <recommendedName>
            <fullName evidence="9">2-amino-4-hydroxy-6-hydroxymethyldihydropteridine pyrophosphokinase</fullName>
            <ecNumber evidence="9">2.7.6.3</ecNumber>
        </recommendedName>
        <alternativeName>
            <fullName evidence="9">6-hydroxymethyl-7,8-dihydropterin pyrophosphokinase</fullName>
            <shortName evidence="9">PPPK</shortName>
        </alternativeName>
        <alternativeName>
            <fullName evidence="9">7,8-dihydro-6-hydroxymethylpterin pyrophosphokinase</fullName>
            <shortName evidence="9">HPPK</shortName>
        </alternativeName>
    </domain>
</protein>
<dbReference type="PROSITE" id="PS00794">
    <property type="entry name" value="HPPK"/>
    <property type="match status" value="1"/>
</dbReference>
<comment type="similarity">
    <text evidence="9">Belongs to the DHNA family.</text>
</comment>
<evidence type="ECO:0000256" key="5">
    <source>
        <dbReference type="ARBA" id="ARBA00022741"/>
    </source>
</evidence>
<dbReference type="InterPro" id="IPR006157">
    <property type="entry name" value="FolB_dom"/>
</dbReference>
<dbReference type="RefSeq" id="WP_188039346.1">
    <property type="nucleotide sequence ID" value="NZ_JACVHF010000004.1"/>
</dbReference>
<evidence type="ECO:0000256" key="7">
    <source>
        <dbReference type="ARBA" id="ARBA00022840"/>
    </source>
</evidence>
<comment type="pathway">
    <text evidence="9">Cofactor biosynthesis; tetrahydrofolate biosynthesis; 2-amino-4-hydroxy-6-hydroxymethyl-7,8-dihydropteridine diphosphate from 7,8-dihydroneopterin triphosphate: step 3/4.</text>
</comment>
<dbReference type="Gene3D" id="3.30.1130.10">
    <property type="match status" value="1"/>
</dbReference>
<reference evidence="11 12" key="1">
    <citation type="submission" date="2020-07" db="EMBL/GenBank/DDBJ databases">
        <title>Draft whole-genome sequence of Heliobacterium chlorum DSM 3682, type strain.</title>
        <authorList>
            <person name="Kyndt J.A."/>
            <person name="Meyer T.E."/>
            <person name="Imhoff J.F."/>
        </authorList>
    </citation>
    <scope>NUCLEOTIDE SEQUENCE [LARGE SCALE GENOMIC DNA]</scope>
    <source>
        <strain evidence="11 12">DSM 3682</strain>
    </source>
</reference>
<dbReference type="InterPro" id="IPR035907">
    <property type="entry name" value="Hppk_sf"/>
</dbReference>
<dbReference type="InterPro" id="IPR006156">
    <property type="entry name" value="Dihydroneopterin_aldolase"/>
</dbReference>
<keyword evidence="12" id="KW-1185">Reference proteome</keyword>
<keyword evidence="6" id="KW-0418">Kinase</keyword>
<sequence>MKESGSKDLPSTTDRILLEGMTFYGYHGALPEETVLGQPFQVDLDLHVDLARAGKWDKVEESVHYGEVYEEVKRILEGPPKASIEAVANSIIEAVYGRFPKVQGIRVRVQKPKAPVPGIFRSMTVEMFRSAPTPCFIGLGSNMGHKAGNLTQALRMLAQVPGLAVVDHSSWYLSKPVGFTDQDDFMNGVARILSWLTPQELLRVLLETEKELGRERTLRWGPRTIDLDLLLYGDQVVRTDDLIVPHERMYERAFVLLPLAEIAPDYIHLDGMTTRQHVSRLNDSSDVILHVPKSSVTI</sequence>
<evidence type="ECO:0000256" key="1">
    <source>
        <dbReference type="ARBA" id="ARBA00000198"/>
    </source>
</evidence>
<dbReference type="Pfam" id="PF02152">
    <property type="entry name" value="FolB"/>
    <property type="match status" value="1"/>
</dbReference>
<feature type="domain" description="7,8-dihydro-6-hydroxymethylpterin-pyrophosphokinase" evidence="10">
    <location>
        <begin position="219"/>
        <end position="230"/>
    </location>
</feature>
<comment type="catalytic activity">
    <reaction evidence="9">
        <text>7,8-dihydroneopterin = 6-hydroxymethyl-7,8-dihydropterin + glycolaldehyde</text>
        <dbReference type="Rhea" id="RHEA:10540"/>
        <dbReference type="ChEBI" id="CHEBI:17001"/>
        <dbReference type="ChEBI" id="CHEBI:17071"/>
        <dbReference type="ChEBI" id="CHEBI:44841"/>
        <dbReference type="EC" id="4.1.2.25"/>
    </reaction>
</comment>
<dbReference type="Proteomes" id="UP000617402">
    <property type="component" value="Unassembled WGS sequence"/>
</dbReference>
<name>A0ABR7T0B4_HELCL</name>
<dbReference type="EMBL" id="JACVHF010000004">
    <property type="protein sequence ID" value="MBC9784235.1"/>
    <property type="molecule type" value="Genomic_DNA"/>
</dbReference>
<dbReference type="NCBIfam" id="TIGR00526">
    <property type="entry name" value="folB_dom"/>
    <property type="match status" value="1"/>
</dbReference>
<evidence type="ECO:0000256" key="2">
    <source>
        <dbReference type="ARBA" id="ARBA00005051"/>
    </source>
</evidence>
<evidence type="ECO:0000256" key="4">
    <source>
        <dbReference type="ARBA" id="ARBA00022679"/>
    </source>
</evidence>
<organism evidence="11 12">
    <name type="scientific">Heliobacterium chlorum</name>
    <dbReference type="NCBI Taxonomy" id="2698"/>
    <lineage>
        <taxon>Bacteria</taxon>
        <taxon>Bacillati</taxon>
        <taxon>Bacillota</taxon>
        <taxon>Clostridia</taxon>
        <taxon>Eubacteriales</taxon>
        <taxon>Heliobacteriaceae</taxon>
        <taxon>Heliobacterium</taxon>
    </lineage>
</organism>
<evidence type="ECO:0000256" key="6">
    <source>
        <dbReference type="ARBA" id="ARBA00022777"/>
    </source>
</evidence>
<dbReference type="SUPFAM" id="SSF55083">
    <property type="entry name" value="6-hydroxymethyl-7,8-dihydropterin pyrophosphokinase, HPPK"/>
    <property type="match status" value="1"/>
</dbReference>
<comment type="similarity">
    <text evidence="3">In the N-terminal section; belongs to the DHNA family.</text>
</comment>
<evidence type="ECO:0000256" key="8">
    <source>
        <dbReference type="ARBA" id="ARBA00022909"/>
    </source>
</evidence>
<dbReference type="Pfam" id="PF01288">
    <property type="entry name" value="HPPK"/>
    <property type="match status" value="1"/>
</dbReference>
<evidence type="ECO:0000313" key="11">
    <source>
        <dbReference type="EMBL" id="MBC9784235.1"/>
    </source>
</evidence>
<keyword evidence="7" id="KW-0067">ATP-binding</keyword>
<evidence type="ECO:0000256" key="3">
    <source>
        <dbReference type="ARBA" id="ARBA00009640"/>
    </source>
</evidence>
<proteinExistence type="inferred from homology"/>
<evidence type="ECO:0000256" key="9">
    <source>
        <dbReference type="RuleBase" id="RU362079"/>
    </source>
</evidence>
<keyword evidence="5" id="KW-0547">Nucleotide-binding</keyword>
<dbReference type="InterPro" id="IPR043133">
    <property type="entry name" value="GTP-CH-I_C/QueF"/>
</dbReference>
<comment type="catalytic activity">
    <reaction evidence="1">
        <text>6-hydroxymethyl-7,8-dihydropterin + ATP = (7,8-dihydropterin-6-yl)methyl diphosphate + AMP + H(+)</text>
        <dbReference type="Rhea" id="RHEA:11412"/>
        <dbReference type="ChEBI" id="CHEBI:15378"/>
        <dbReference type="ChEBI" id="CHEBI:30616"/>
        <dbReference type="ChEBI" id="CHEBI:44841"/>
        <dbReference type="ChEBI" id="CHEBI:72950"/>
        <dbReference type="ChEBI" id="CHEBI:456215"/>
        <dbReference type="EC" id="2.7.6.3"/>
    </reaction>
</comment>
<dbReference type="Gene3D" id="3.30.70.560">
    <property type="entry name" value="7,8-Dihydro-6-hydroxymethylpterin-pyrophosphokinase HPPK"/>
    <property type="match status" value="1"/>
</dbReference>
<dbReference type="GO" id="GO:0003848">
    <property type="term" value="F:2-amino-4-hydroxy-6-hydroxymethyldihydropteridine diphosphokinase activity"/>
    <property type="evidence" value="ECO:0007669"/>
    <property type="project" value="UniProtKB-EC"/>
</dbReference>
<evidence type="ECO:0000259" key="10">
    <source>
        <dbReference type="PROSITE" id="PS00794"/>
    </source>
</evidence>
<comment type="caution">
    <text evidence="11">The sequence shown here is derived from an EMBL/GenBank/DDBJ whole genome shotgun (WGS) entry which is preliminary data.</text>
</comment>
<keyword evidence="9" id="KW-0456">Lyase</keyword>
<keyword evidence="8 9" id="KW-0289">Folate biosynthesis</keyword>
<gene>
    <name evidence="11" type="primary">folK</name>
    <name evidence="11" type="ORF">H1S01_06890</name>
</gene>
<keyword evidence="4 11" id="KW-0808">Transferase</keyword>
<comment type="function">
    <text evidence="9">Catalyzes the conversion of 7,8-dihydroneopterin to 6-hydroxymethyl-7,8-dihydropterin.</text>
</comment>
<dbReference type="CDD" id="cd00483">
    <property type="entry name" value="HPPK"/>
    <property type="match status" value="1"/>
</dbReference>
<dbReference type="InterPro" id="IPR000550">
    <property type="entry name" value="Hppk"/>
</dbReference>
<dbReference type="PANTHER" id="PTHR43071">
    <property type="entry name" value="2-AMINO-4-HYDROXY-6-HYDROXYMETHYLDIHYDROPTERIDINE PYROPHOSPHOKINASE"/>
    <property type="match status" value="1"/>
</dbReference>
<evidence type="ECO:0000313" key="12">
    <source>
        <dbReference type="Proteomes" id="UP000617402"/>
    </source>
</evidence>
<dbReference type="PANTHER" id="PTHR43071:SF1">
    <property type="entry name" value="2-AMINO-4-HYDROXY-6-HYDROXYMETHYLDIHYDROPTERIDINE PYROPHOSPHOKINASE"/>
    <property type="match status" value="1"/>
</dbReference>
<dbReference type="SMART" id="SM00905">
    <property type="entry name" value="FolB"/>
    <property type="match status" value="1"/>
</dbReference>
<dbReference type="NCBIfam" id="TIGR01498">
    <property type="entry name" value="folK"/>
    <property type="match status" value="1"/>
</dbReference>
<dbReference type="SUPFAM" id="SSF55620">
    <property type="entry name" value="Tetrahydrobiopterin biosynthesis enzymes-like"/>
    <property type="match status" value="1"/>
</dbReference>
<dbReference type="EC" id="4.1.2.25" evidence="9"/>
<dbReference type="CDD" id="cd00534">
    <property type="entry name" value="DHNA_DHNTPE"/>
    <property type="match status" value="1"/>
</dbReference>